<dbReference type="EMBL" id="GL945432">
    <property type="protein sequence ID" value="EGO26308.1"/>
    <property type="molecule type" value="Genomic_DNA"/>
</dbReference>
<dbReference type="AlphaFoldDB" id="F8NRP2"/>
<proteinExistence type="inferred from homology"/>
<keyword evidence="2" id="KW-0456">Lyase</keyword>
<evidence type="ECO:0008006" key="4">
    <source>
        <dbReference type="Google" id="ProtNLM"/>
    </source>
</evidence>
<dbReference type="SFLD" id="SFLDG01021">
    <property type="entry name" value="Trichodiene_Synthase_Like"/>
    <property type="match status" value="1"/>
</dbReference>
<accession>F8NRP2</accession>
<evidence type="ECO:0000256" key="1">
    <source>
        <dbReference type="ARBA" id="ARBA00007946"/>
    </source>
</evidence>
<dbReference type="KEGG" id="sla:SERLADRAFT_436128"/>
<dbReference type="SUPFAM" id="SSF48576">
    <property type="entry name" value="Terpenoid synthases"/>
    <property type="match status" value="1"/>
</dbReference>
<dbReference type="InterPro" id="IPR024652">
    <property type="entry name" value="Trichodiene_synth"/>
</dbReference>
<evidence type="ECO:0000313" key="3">
    <source>
        <dbReference type="EMBL" id="EGO26308.1"/>
    </source>
</evidence>
<dbReference type="RefSeq" id="XP_007316481.1">
    <property type="nucleotide sequence ID" value="XM_007316419.1"/>
</dbReference>
<dbReference type="Proteomes" id="UP000008064">
    <property type="component" value="Unassembled WGS sequence"/>
</dbReference>
<sequence length="398" mass="44712">MAAILASSESQTPLHPSGLAASYFPRLQLFLGEIGYRHGAPPHPNLVFLQSFHEWFHSTLGPILGWNAEKLDNIECATASFGERAYPFTGTEMCLLIAKMTATAMAIDDLVDDDNFYAEMLRFTHRIYVGEAQPHALLTIHQELIKEMANAYTSTSDGDAILTGIAAASWTGFIDGCLVEKRMMRGVKPEAVSSHYQCFPERSDDLKHVHIEQNQVPFLMEGSAIEFPAYLRSKTGAGEAYAVAVFKAKRCQILPLEKVLKALPDIALFICFTNDIMSFHKEQLAGERCNTIHLRTRAIQSASSHNDGGSSGTWSLMDTFNLVCNEVRDATLRVDALLRVEEIERSINQKGVRGTYSDMDIALAKQWREFRDGYISWHLESRRYKLECLRPSDFYQQA</sequence>
<comment type="similarity">
    <text evidence="1">Belongs to the trichodiene synthase family.</text>
</comment>
<gene>
    <name evidence="3" type="ORF">SERLADRAFT_436128</name>
</gene>
<dbReference type="InterPro" id="IPR008949">
    <property type="entry name" value="Isoprenoid_synthase_dom_sf"/>
</dbReference>
<dbReference type="Gene3D" id="1.10.600.10">
    <property type="entry name" value="Farnesyl Diphosphate Synthase"/>
    <property type="match status" value="1"/>
</dbReference>
<dbReference type="GO" id="GO:0016838">
    <property type="term" value="F:carbon-oxygen lyase activity, acting on phosphates"/>
    <property type="evidence" value="ECO:0007669"/>
    <property type="project" value="InterPro"/>
</dbReference>
<reference evidence="3" key="1">
    <citation type="submission" date="2011-04" db="EMBL/GenBank/DDBJ databases">
        <title>Evolution of plant cell wall degrading machinery underlies the functional diversity of forest fungi.</title>
        <authorList>
            <consortium name="US DOE Joint Genome Institute (JGI-PGF)"/>
            <person name="Eastwood D.C."/>
            <person name="Floudas D."/>
            <person name="Binder M."/>
            <person name="Majcherczyk A."/>
            <person name="Schneider P."/>
            <person name="Aerts A."/>
            <person name="Asiegbu F.O."/>
            <person name="Baker S.E."/>
            <person name="Barry K."/>
            <person name="Bendiksby M."/>
            <person name="Blumentritt M."/>
            <person name="Coutinho P.M."/>
            <person name="Cullen D."/>
            <person name="Cullen D."/>
            <person name="Gathman A."/>
            <person name="Goodell B."/>
            <person name="Henrissat B."/>
            <person name="Ihrmark K."/>
            <person name="Kauserud H."/>
            <person name="Kohler A."/>
            <person name="LaButti K."/>
            <person name="Lapidus A."/>
            <person name="Lavin J.L."/>
            <person name="Lee Y.-H."/>
            <person name="Lindquist E."/>
            <person name="Lilly W."/>
            <person name="Lucas S."/>
            <person name="Morin E."/>
            <person name="Murat C."/>
            <person name="Oguiza J.A."/>
            <person name="Park J."/>
            <person name="Pisabarro A.G."/>
            <person name="Riley R."/>
            <person name="Rosling A."/>
            <person name="Salamov A."/>
            <person name="Schmidt O."/>
            <person name="Schmutz J."/>
            <person name="Skrede I."/>
            <person name="Stenlid J."/>
            <person name="Wiebenga A."/>
            <person name="Xie X."/>
            <person name="Kues U."/>
            <person name="Hibbett D.S."/>
            <person name="Hoffmeister D."/>
            <person name="Hogberg N."/>
            <person name="Martin F."/>
            <person name="Grigoriev I.V."/>
            <person name="Watkinson S.C."/>
        </authorList>
    </citation>
    <scope>NUCLEOTIDE SEQUENCE</scope>
    <source>
        <strain evidence="3">S7.9</strain>
    </source>
</reference>
<evidence type="ECO:0000256" key="2">
    <source>
        <dbReference type="ARBA" id="ARBA00023239"/>
    </source>
</evidence>
<protein>
    <recommendedName>
        <fullName evidence="4">Terpene synthase</fullName>
    </recommendedName>
</protein>
<dbReference type="SFLD" id="SFLDS00005">
    <property type="entry name" value="Isoprenoid_Synthase_Type_I"/>
    <property type="match status" value="1"/>
</dbReference>
<name>F8NRP2_SERL9</name>
<dbReference type="HOGENOM" id="CLU_678028_0_0_1"/>
<dbReference type="OrthoDB" id="2998174at2759"/>
<dbReference type="GeneID" id="18814641"/>
<organism>
    <name type="scientific">Serpula lacrymans var. lacrymans (strain S7.9)</name>
    <name type="common">Dry rot fungus</name>
    <dbReference type="NCBI Taxonomy" id="578457"/>
    <lineage>
        <taxon>Eukaryota</taxon>
        <taxon>Fungi</taxon>
        <taxon>Dikarya</taxon>
        <taxon>Basidiomycota</taxon>
        <taxon>Agaricomycotina</taxon>
        <taxon>Agaricomycetes</taxon>
        <taxon>Agaricomycetidae</taxon>
        <taxon>Boletales</taxon>
        <taxon>Coniophorineae</taxon>
        <taxon>Serpulaceae</taxon>
        <taxon>Serpula</taxon>
    </lineage>
</organism>